<keyword evidence="7" id="KW-1133">Transmembrane helix</keyword>
<dbReference type="EC" id="2.3.1.50" evidence="3"/>
<dbReference type="PANTHER" id="PTHR13693">
    <property type="entry name" value="CLASS II AMINOTRANSFERASE/8-AMINO-7-OXONONANOATE SYNTHASE"/>
    <property type="match status" value="1"/>
</dbReference>
<dbReference type="OrthoDB" id="65434at2759"/>
<evidence type="ECO:0000313" key="9">
    <source>
        <dbReference type="EMBL" id="OAP60447.1"/>
    </source>
</evidence>
<evidence type="ECO:0000256" key="4">
    <source>
        <dbReference type="ARBA" id="ARBA00022679"/>
    </source>
</evidence>
<keyword evidence="5" id="KW-0663">Pyridoxal phosphate</keyword>
<dbReference type="RefSeq" id="XP_018693814.1">
    <property type="nucleotide sequence ID" value="XM_018836961.1"/>
</dbReference>
<sequence length="829" mass="91185">MDFTEQARTVSCFETRKAAVQPIVIRVHPTDSRSSLDTSEPDTKDLHCAQPACSSTSFQSSTEYLPRHPLHHDVYQPPTAKAWSKLAEGVRLAYVRSRVTLELREHEQKPISIAGKFHHCYIYPLDNRSGKNERILLGRWAPKLQVRDGRGIRRSVIQAASHNYAGLYRLTDDAEELHRLALDKLPVADASALQYLEPAMHDGFAKFFSTDFCYTTSTGYGSNVLAFSAILNEDWLVLFDDKCHNSMHVAAYLSHAGLVKKFPHGDFEKMDAILAEYKDKFANILVAIEGLYSMDGTVPDLDALARLKQKYQFTLLADEAHSLMCLGRTGWGCIEVWNEQHLDQPVPTDLFDLRTGTLSKSVGAIGGVVCGKSRFASAVLKRRDEMLASGADPVPTSSMIQTLNVLGQVTLLQRHLRRLVAMATFVREELHRAGVHVYGNAISPILPVYAGRPSMAAKMSYALRQVGLLATPVSTPAVPFWESRVRICLSADHDNATVDALIVAIVKAAQNIGLIGNATFAPKPFTYLDEMPTAQEETEARRTAEYIRHVIEQDMAKSTGTLCDGTILDAGHAARSQYGLGSGGARWVTGTSELHIEVEKLASRLTGTPEAMTYPDSFIGLMSTVAALSRPVLGYKKHVFLVPASAPQAVWDGFRVASKNGAPRVQRYSDTADALLEHVRSCGQATYITLFVDSAKIQGRHDDGMTNLRSLLETVQRARGPSGMTILVHDAAGVGSLWNDRAQSHALFAKTSTGTTTPKPEFRDHHLLVYGSFYAVFGLPGAYLAGSSVLLKELRYTSRGYMFTTSQQPFVMGMVGAELRRMMKMDGGV</sequence>
<dbReference type="InterPro" id="IPR050087">
    <property type="entry name" value="AON_synthase_class-II"/>
</dbReference>
<organism evidence="9 10">
    <name type="scientific">Fonsecaea erecta</name>
    <dbReference type="NCBI Taxonomy" id="1367422"/>
    <lineage>
        <taxon>Eukaryota</taxon>
        <taxon>Fungi</taxon>
        <taxon>Dikarya</taxon>
        <taxon>Ascomycota</taxon>
        <taxon>Pezizomycotina</taxon>
        <taxon>Eurotiomycetes</taxon>
        <taxon>Chaetothyriomycetidae</taxon>
        <taxon>Chaetothyriales</taxon>
        <taxon>Herpotrichiellaceae</taxon>
        <taxon>Fonsecaea</taxon>
    </lineage>
</organism>
<keyword evidence="10" id="KW-1185">Reference proteome</keyword>
<protein>
    <recommendedName>
        <fullName evidence="3">serine C-palmitoyltransferase</fullName>
        <ecNumber evidence="3">2.3.1.50</ecNumber>
    </recommendedName>
</protein>
<dbReference type="InterPro" id="IPR015424">
    <property type="entry name" value="PyrdxlP-dep_Trfase"/>
</dbReference>
<dbReference type="EMBL" id="LVYI01000004">
    <property type="protein sequence ID" value="OAP60447.1"/>
    <property type="molecule type" value="Genomic_DNA"/>
</dbReference>
<dbReference type="InterPro" id="IPR001917">
    <property type="entry name" value="Aminotrans_II_pyridoxalP_BS"/>
</dbReference>
<dbReference type="Gene3D" id="3.90.1150.10">
    <property type="entry name" value="Aspartate Aminotransferase, domain 1"/>
    <property type="match status" value="1"/>
</dbReference>
<dbReference type="GeneID" id="30009617"/>
<evidence type="ECO:0000256" key="7">
    <source>
        <dbReference type="SAM" id="Phobius"/>
    </source>
</evidence>
<dbReference type="Gene3D" id="3.40.640.10">
    <property type="entry name" value="Type I PLP-dependent aspartate aminotransferase-like (Major domain)"/>
    <property type="match status" value="2"/>
</dbReference>
<comment type="caution">
    <text evidence="9">The sequence shown here is derived from an EMBL/GenBank/DDBJ whole genome shotgun (WGS) entry which is preliminary data.</text>
</comment>
<evidence type="ECO:0000256" key="2">
    <source>
        <dbReference type="ARBA" id="ARBA00008392"/>
    </source>
</evidence>
<feature type="transmembrane region" description="Helical" evidence="7">
    <location>
        <begin position="767"/>
        <end position="791"/>
    </location>
</feature>
<keyword evidence="7" id="KW-0812">Transmembrane</keyword>
<dbReference type="SUPFAM" id="SSF53383">
    <property type="entry name" value="PLP-dependent transferases"/>
    <property type="match status" value="2"/>
</dbReference>
<reference evidence="9" key="1">
    <citation type="submission" date="2016-04" db="EMBL/GenBank/DDBJ databases">
        <title>Draft genome of Fonsecaea erecta CBS 125763.</title>
        <authorList>
            <person name="Weiss V.A."/>
            <person name="Vicente V.A."/>
            <person name="Raittz R.T."/>
            <person name="Moreno L.F."/>
            <person name="De Souza E.M."/>
            <person name="Pedrosa F.O."/>
            <person name="Steffens M.B."/>
            <person name="Faoro H."/>
            <person name="Tadra-Sfeir M.Z."/>
            <person name="Najafzadeh M.J."/>
            <person name="Felipe M.S."/>
            <person name="Teixeira M."/>
            <person name="Sun J."/>
            <person name="Xi L."/>
            <person name="Gomes R."/>
            <person name="De Azevedo C.M."/>
            <person name="Salgado C.G."/>
            <person name="Da Silva M.B."/>
            <person name="Nascimento M.F."/>
            <person name="Queiroz-Telles F."/>
            <person name="Attili D.S."/>
            <person name="Gorbushina A."/>
        </authorList>
    </citation>
    <scope>NUCLEOTIDE SEQUENCE [LARGE SCALE GENOMIC DNA]</scope>
    <source>
        <strain evidence="9">CBS 125763</strain>
    </source>
</reference>
<evidence type="ECO:0000256" key="3">
    <source>
        <dbReference type="ARBA" id="ARBA00013220"/>
    </source>
</evidence>
<dbReference type="Proteomes" id="UP000078343">
    <property type="component" value="Unassembled WGS sequence"/>
</dbReference>
<evidence type="ECO:0000256" key="1">
    <source>
        <dbReference type="ARBA" id="ARBA00001933"/>
    </source>
</evidence>
<accession>A0A178ZKY4</accession>
<feature type="domain" description="Aminotransferase class I/classII large" evidence="8">
    <location>
        <begin position="215"/>
        <end position="505"/>
    </location>
</feature>
<dbReference type="GO" id="GO:0016740">
    <property type="term" value="F:transferase activity"/>
    <property type="evidence" value="ECO:0007669"/>
    <property type="project" value="UniProtKB-KW"/>
</dbReference>
<comment type="similarity">
    <text evidence="2">Belongs to the class-II pyridoxal-phosphate-dependent aminotransferase family.</text>
</comment>
<proteinExistence type="inferred from homology"/>
<keyword evidence="7" id="KW-0472">Membrane</keyword>
<dbReference type="InterPro" id="IPR015422">
    <property type="entry name" value="PyrdxlP-dep_Trfase_small"/>
</dbReference>
<evidence type="ECO:0000256" key="6">
    <source>
        <dbReference type="ARBA" id="ARBA00048528"/>
    </source>
</evidence>
<dbReference type="PROSITE" id="PS00599">
    <property type="entry name" value="AA_TRANSFER_CLASS_2"/>
    <property type="match status" value="1"/>
</dbReference>
<comment type="cofactor">
    <cofactor evidence="1">
        <name>pyridoxal 5'-phosphate</name>
        <dbReference type="ChEBI" id="CHEBI:597326"/>
    </cofactor>
</comment>
<keyword evidence="4" id="KW-0808">Transferase</keyword>
<name>A0A178ZKY4_9EURO</name>
<dbReference type="AlphaFoldDB" id="A0A178ZKY4"/>
<dbReference type="GO" id="GO:0030170">
    <property type="term" value="F:pyridoxal phosphate binding"/>
    <property type="evidence" value="ECO:0007669"/>
    <property type="project" value="InterPro"/>
</dbReference>
<dbReference type="Pfam" id="PF00155">
    <property type="entry name" value="Aminotran_1_2"/>
    <property type="match status" value="1"/>
</dbReference>
<dbReference type="PANTHER" id="PTHR13693:SF3">
    <property type="entry name" value="LD36009P"/>
    <property type="match status" value="1"/>
</dbReference>
<evidence type="ECO:0000256" key="5">
    <source>
        <dbReference type="ARBA" id="ARBA00022898"/>
    </source>
</evidence>
<gene>
    <name evidence="9" type="ORF">AYL99_05449</name>
</gene>
<comment type="catalytic activity">
    <reaction evidence="6">
        <text>L-serine + hexadecanoyl-CoA + H(+) = 3-oxosphinganine + CO2 + CoA</text>
        <dbReference type="Rhea" id="RHEA:14761"/>
        <dbReference type="ChEBI" id="CHEBI:15378"/>
        <dbReference type="ChEBI" id="CHEBI:16526"/>
        <dbReference type="ChEBI" id="CHEBI:33384"/>
        <dbReference type="ChEBI" id="CHEBI:57287"/>
        <dbReference type="ChEBI" id="CHEBI:57379"/>
        <dbReference type="ChEBI" id="CHEBI:58299"/>
        <dbReference type="EC" id="2.3.1.50"/>
    </reaction>
</comment>
<dbReference type="STRING" id="1367422.A0A178ZKY4"/>
<evidence type="ECO:0000313" key="10">
    <source>
        <dbReference type="Proteomes" id="UP000078343"/>
    </source>
</evidence>
<dbReference type="InterPro" id="IPR015421">
    <property type="entry name" value="PyrdxlP-dep_Trfase_major"/>
</dbReference>
<evidence type="ECO:0000259" key="8">
    <source>
        <dbReference type="Pfam" id="PF00155"/>
    </source>
</evidence>
<dbReference type="InterPro" id="IPR004839">
    <property type="entry name" value="Aminotransferase_I/II_large"/>
</dbReference>